<evidence type="ECO:0000313" key="2">
    <source>
        <dbReference type="EMBL" id="GLQ12136.1"/>
    </source>
</evidence>
<dbReference type="InterPro" id="IPR052345">
    <property type="entry name" value="Rad_response_metalloprotease"/>
</dbReference>
<name>A0ABQ5UJI8_9HYPH</name>
<evidence type="ECO:0000259" key="1">
    <source>
        <dbReference type="Pfam" id="PF06114"/>
    </source>
</evidence>
<accession>A0ABQ5UJI8</accession>
<evidence type="ECO:0000313" key="3">
    <source>
        <dbReference type="Proteomes" id="UP001161406"/>
    </source>
</evidence>
<dbReference type="RefSeq" id="WP_284393941.1">
    <property type="nucleotide sequence ID" value="NZ_BSNG01000003.1"/>
</dbReference>
<gene>
    <name evidence="2" type="ORF">GCM10007913_40680</name>
</gene>
<dbReference type="Gene3D" id="1.10.10.2910">
    <property type="match status" value="1"/>
</dbReference>
<reference evidence="2" key="2">
    <citation type="submission" date="2023-01" db="EMBL/GenBank/DDBJ databases">
        <title>Draft genome sequence of Devosia yakushimensis strain NBRC 103855.</title>
        <authorList>
            <person name="Sun Q."/>
            <person name="Mori K."/>
        </authorList>
    </citation>
    <scope>NUCLEOTIDE SEQUENCE</scope>
    <source>
        <strain evidence="2">NBRC 103855</strain>
    </source>
</reference>
<dbReference type="Proteomes" id="UP001161406">
    <property type="component" value="Unassembled WGS sequence"/>
</dbReference>
<keyword evidence="3" id="KW-1185">Reference proteome</keyword>
<protein>
    <recommendedName>
        <fullName evidence="1">IrrE N-terminal-like domain-containing protein</fullName>
    </recommendedName>
</protein>
<organism evidence="2 3">
    <name type="scientific">Devosia yakushimensis</name>
    <dbReference type="NCBI Taxonomy" id="470028"/>
    <lineage>
        <taxon>Bacteria</taxon>
        <taxon>Pseudomonadati</taxon>
        <taxon>Pseudomonadota</taxon>
        <taxon>Alphaproteobacteria</taxon>
        <taxon>Hyphomicrobiales</taxon>
        <taxon>Devosiaceae</taxon>
        <taxon>Devosia</taxon>
    </lineage>
</organism>
<dbReference type="Pfam" id="PF06114">
    <property type="entry name" value="Peptidase_M78"/>
    <property type="match status" value="1"/>
</dbReference>
<dbReference type="InterPro" id="IPR010359">
    <property type="entry name" value="IrrE_HExxH"/>
</dbReference>
<dbReference type="PANTHER" id="PTHR43236:SF2">
    <property type="entry name" value="BLL0069 PROTEIN"/>
    <property type="match status" value="1"/>
</dbReference>
<comment type="caution">
    <text evidence="2">The sequence shown here is derived from an EMBL/GenBank/DDBJ whole genome shotgun (WGS) entry which is preliminary data.</text>
</comment>
<reference evidence="2" key="1">
    <citation type="journal article" date="2014" name="Int. J. Syst. Evol. Microbiol.">
        <title>Complete genome of a new Firmicutes species belonging to the dominant human colonic microbiota ('Ruminococcus bicirculans') reveals two chromosomes and a selective capacity to utilize plant glucans.</title>
        <authorList>
            <consortium name="NISC Comparative Sequencing Program"/>
            <person name="Wegmann U."/>
            <person name="Louis P."/>
            <person name="Goesmann A."/>
            <person name="Henrissat B."/>
            <person name="Duncan S.H."/>
            <person name="Flint H.J."/>
        </authorList>
    </citation>
    <scope>NUCLEOTIDE SEQUENCE</scope>
    <source>
        <strain evidence="2">NBRC 103855</strain>
    </source>
</reference>
<proteinExistence type="predicted"/>
<sequence length="300" mass="34148">MTVVFGPERWANEITVLLNAAFGADRFPIDIPMIAKEYSRQRFPDDPIVNVLGDNLPTFDGALYPARAGRKGWGIIYNNAITSKGRINFTLAHEFGHYLLHRVAYPQGFECGQQKIVRWDSTYGQVEHQANVFAANFLMPLDDFRRQIPPRTAADLAMLQACAERYKVSLIAATLRWLSYTEKRAVLVVSRDGFILWSRSSEPALHSGAYFKTSVGPIEIPATALPLHPELLVDGRGTIEHPLGVWLREPVRETTIVAEQYDFSLSLLQLDDNRLVFHEDAESESDTYDRFVPPERRREW</sequence>
<dbReference type="PANTHER" id="PTHR43236">
    <property type="entry name" value="ANTITOXIN HIGA1"/>
    <property type="match status" value="1"/>
</dbReference>
<dbReference type="EMBL" id="BSNG01000003">
    <property type="protein sequence ID" value="GLQ12136.1"/>
    <property type="molecule type" value="Genomic_DNA"/>
</dbReference>
<feature type="domain" description="IrrE N-terminal-like" evidence="1">
    <location>
        <begin position="52"/>
        <end position="177"/>
    </location>
</feature>